<dbReference type="SMART" id="SM00066">
    <property type="entry name" value="GAL4"/>
    <property type="match status" value="1"/>
</dbReference>
<protein>
    <recommendedName>
        <fullName evidence="6">Zn(2)-C6 fungal-type domain-containing protein</fullName>
    </recommendedName>
</protein>
<dbReference type="InterPro" id="IPR021858">
    <property type="entry name" value="Fun_TF"/>
</dbReference>
<keyword evidence="4" id="KW-0539">Nucleus</keyword>
<proteinExistence type="predicted"/>
<dbReference type="Pfam" id="PF00172">
    <property type="entry name" value="Zn_clus"/>
    <property type="match status" value="1"/>
</dbReference>
<dbReference type="GO" id="GO:0008270">
    <property type="term" value="F:zinc ion binding"/>
    <property type="evidence" value="ECO:0007669"/>
    <property type="project" value="InterPro"/>
</dbReference>
<dbReference type="PROSITE" id="PS00463">
    <property type="entry name" value="ZN2_CY6_FUNGAL_1"/>
    <property type="match status" value="1"/>
</dbReference>
<evidence type="ECO:0000256" key="1">
    <source>
        <dbReference type="ARBA" id="ARBA00023015"/>
    </source>
</evidence>
<dbReference type="InterPro" id="IPR053178">
    <property type="entry name" value="Osmoadaptation_assoc"/>
</dbReference>
<dbReference type="InterPro" id="IPR036864">
    <property type="entry name" value="Zn2-C6_fun-type_DNA-bd_sf"/>
</dbReference>
<organism evidence="7 8">
    <name type="scientific">Aspergillus wentii DTO 134E9</name>
    <dbReference type="NCBI Taxonomy" id="1073089"/>
    <lineage>
        <taxon>Eukaryota</taxon>
        <taxon>Fungi</taxon>
        <taxon>Dikarya</taxon>
        <taxon>Ascomycota</taxon>
        <taxon>Pezizomycotina</taxon>
        <taxon>Eurotiomycetes</taxon>
        <taxon>Eurotiomycetidae</taxon>
        <taxon>Eurotiales</taxon>
        <taxon>Aspergillaceae</taxon>
        <taxon>Aspergillus</taxon>
        <taxon>Aspergillus subgen. Cremei</taxon>
    </lineage>
</organism>
<evidence type="ECO:0000256" key="2">
    <source>
        <dbReference type="ARBA" id="ARBA00023125"/>
    </source>
</evidence>
<dbReference type="SUPFAM" id="SSF57701">
    <property type="entry name" value="Zn2/Cys6 DNA-binding domain"/>
    <property type="match status" value="1"/>
</dbReference>
<evidence type="ECO:0000313" key="7">
    <source>
        <dbReference type="EMBL" id="OJJ30530.1"/>
    </source>
</evidence>
<evidence type="ECO:0000256" key="5">
    <source>
        <dbReference type="SAM" id="MobiDB-lite"/>
    </source>
</evidence>
<dbReference type="EMBL" id="KV878217">
    <property type="protein sequence ID" value="OJJ30530.1"/>
    <property type="molecule type" value="Genomic_DNA"/>
</dbReference>
<dbReference type="GO" id="GO:0000981">
    <property type="term" value="F:DNA-binding transcription factor activity, RNA polymerase II-specific"/>
    <property type="evidence" value="ECO:0007669"/>
    <property type="project" value="InterPro"/>
</dbReference>
<dbReference type="STRING" id="1073089.A0A1L9R6J1"/>
<reference evidence="8" key="1">
    <citation type="journal article" date="2017" name="Genome Biol.">
        <title>Comparative genomics reveals high biological diversity and specific adaptations in the industrially and medically important fungal genus Aspergillus.</title>
        <authorList>
            <person name="de Vries R.P."/>
            <person name="Riley R."/>
            <person name="Wiebenga A."/>
            <person name="Aguilar-Osorio G."/>
            <person name="Amillis S."/>
            <person name="Uchima C.A."/>
            <person name="Anderluh G."/>
            <person name="Asadollahi M."/>
            <person name="Askin M."/>
            <person name="Barry K."/>
            <person name="Battaglia E."/>
            <person name="Bayram O."/>
            <person name="Benocci T."/>
            <person name="Braus-Stromeyer S.A."/>
            <person name="Caldana C."/>
            <person name="Canovas D."/>
            <person name="Cerqueira G.C."/>
            <person name="Chen F."/>
            <person name="Chen W."/>
            <person name="Choi C."/>
            <person name="Clum A."/>
            <person name="Dos Santos R.A."/>
            <person name="Damasio A.R."/>
            <person name="Diallinas G."/>
            <person name="Emri T."/>
            <person name="Fekete E."/>
            <person name="Flipphi M."/>
            <person name="Freyberg S."/>
            <person name="Gallo A."/>
            <person name="Gournas C."/>
            <person name="Habgood R."/>
            <person name="Hainaut M."/>
            <person name="Harispe M.L."/>
            <person name="Henrissat B."/>
            <person name="Hilden K.S."/>
            <person name="Hope R."/>
            <person name="Hossain A."/>
            <person name="Karabika E."/>
            <person name="Karaffa L."/>
            <person name="Karanyi Z."/>
            <person name="Krasevec N."/>
            <person name="Kuo A."/>
            <person name="Kusch H."/>
            <person name="LaButti K."/>
            <person name="Lagendijk E.L."/>
            <person name="Lapidus A."/>
            <person name="Levasseur A."/>
            <person name="Lindquist E."/>
            <person name="Lipzen A."/>
            <person name="Logrieco A.F."/>
            <person name="MacCabe A."/>
            <person name="Maekelae M.R."/>
            <person name="Malavazi I."/>
            <person name="Melin P."/>
            <person name="Meyer V."/>
            <person name="Mielnichuk N."/>
            <person name="Miskei M."/>
            <person name="Molnar A.P."/>
            <person name="Mule G."/>
            <person name="Ngan C.Y."/>
            <person name="Orejas M."/>
            <person name="Orosz E."/>
            <person name="Ouedraogo J.P."/>
            <person name="Overkamp K.M."/>
            <person name="Park H.-S."/>
            <person name="Perrone G."/>
            <person name="Piumi F."/>
            <person name="Punt P.J."/>
            <person name="Ram A.F."/>
            <person name="Ramon A."/>
            <person name="Rauscher S."/>
            <person name="Record E."/>
            <person name="Riano-Pachon D.M."/>
            <person name="Robert V."/>
            <person name="Roehrig J."/>
            <person name="Ruller R."/>
            <person name="Salamov A."/>
            <person name="Salih N.S."/>
            <person name="Samson R.A."/>
            <person name="Sandor E."/>
            <person name="Sanguinetti M."/>
            <person name="Schuetze T."/>
            <person name="Sepcic K."/>
            <person name="Shelest E."/>
            <person name="Sherlock G."/>
            <person name="Sophianopoulou V."/>
            <person name="Squina F.M."/>
            <person name="Sun H."/>
            <person name="Susca A."/>
            <person name="Todd R.B."/>
            <person name="Tsang A."/>
            <person name="Unkles S.E."/>
            <person name="van de Wiele N."/>
            <person name="van Rossen-Uffink D."/>
            <person name="Oliveira J.V."/>
            <person name="Vesth T.C."/>
            <person name="Visser J."/>
            <person name="Yu J.-H."/>
            <person name="Zhou M."/>
            <person name="Andersen M.R."/>
            <person name="Archer D.B."/>
            <person name="Baker S.E."/>
            <person name="Benoit I."/>
            <person name="Brakhage A.A."/>
            <person name="Braus G.H."/>
            <person name="Fischer R."/>
            <person name="Frisvad J.C."/>
            <person name="Goldman G.H."/>
            <person name="Houbraken J."/>
            <person name="Oakley B."/>
            <person name="Pocsi I."/>
            <person name="Scazzocchio C."/>
            <person name="Seiboth B."/>
            <person name="vanKuyk P.A."/>
            <person name="Wortman J."/>
            <person name="Dyer P.S."/>
            <person name="Grigoriev I.V."/>
        </authorList>
    </citation>
    <scope>NUCLEOTIDE SEQUENCE [LARGE SCALE GENOMIC DNA]</scope>
    <source>
        <strain evidence="8">DTO 134E9</strain>
    </source>
</reference>
<dbReference type="Gene3D" id="4.10.240.10">
    <property type="entry name" value="Zn(2)-C6 fungal-type DNA-binding domain"/>
    <property type="match status" value="1"/>
</dbReference>
<evidence type="ECO:0000259" key="6">
    <source>
        <dbReference type="PROSITE" id="PS50048"/>
    </source>
</evidence>
<dbReference type="AlphaFoldDB" id="A0A1L9R6J1"/>
<dbReference type="OrthoDB" id="5126878at2759"/>
<dbReference type="RefSeq" id="XP_040684207.1">
    <property type="nucleotide sequence ID" value="XM_040831621.1"/>
</dbReference>
<dbReference type="InterPro" id="IPR001138">
    <property type="entry name" value="Zn2Cys6_DnaBD"/>
</dbReference>
<dbReference type="Proteomes" id="UP000184383">
    <property type="component" value="Unassembled WGS sequence"/>
</dbReference>
<dbReference type="GO" id="GO:0003677">
    <property type="term" value="F:DNA binding"/>
    <property type="evidence" value="ECO:0007669"/>
    <property type="project" value="UniProtKB-KW"/>
</dbReference>
<feature type="region of interest" description="Disordered" evidence="5">
    <location>
        <begin position="48"/>
        <end position="93"/>
    </location>
</feature>
<dbReference type="Pfam" id="PF11951">
    <property type="entry name" value="Fungal_trans_2"/>
    <property type="match status" value="1"/>
</dbReference>
<dbReference type="VEuPathDB" id="FungiDB:ASPWEDRAFT_177183"/>
<dbReference type="CDD" id="cd00067">
    <property type="entry name" value="GAL4"/>
    <property type="match status" value="1"/>
</dbReference>
<dbReference type="PANTHER" id="PTHR38111">
    <property type="entry name" value="ZN(2)-C6 FUNGAL-TYPE DOMAIN-CONTAINING PROTEIN-RELATED"/>
    <property type="match status" value="1"/>
</dbReference>
<evidence type="ECO:0000256" key="3">
    <source>
        <dbReference type="ARBA" id="ARBA00023163"/>
    </source>
</evidence>
<evidence type="ECO:0000313" key="8">
    <source>
        <dbReference type="Proteomes" id="UP000184383"/>
    </source>
</evidence>
<sequence length="524" mass="58120">MVGVPHSTGCSLCRERRIKCDKAVPSCTQCRRYGRPCPGYRRTFIFQDERPALERRHKSTTPVASKSPPGASENDAPESQKKKKEPTDSAAAAVRKSAIAMMKRHAAKVGGVSLDESLNPSLVRKSFVGQQPQLFGDFISAAFPTLYFHNRFRADDHPDFPSYIMQTFGTHAYQDSTVCCLSSVYLAHLTQDPALVKVSRQMYGIALREVVRALNTPEASSDNMLSTVMMLSVYEMYAQTSKDSWVHHANGVKRLMLSRGVKAHESGFGRSCYIAFRGFLIATAVYEGTPCFLDREEWQKFAAMIRCEDSQKPGEWSAFVDISELAFMEMTKCPRYLSEAREIDESASPVRIADLVQRMRDTSQKLIRLTAELRVCIGAHSQRKQGIVYRPGSFIGPVPTIFPETSPSLLLRGAESTIAALRHLMDRLEAIMDGPRVEEISPSAASSGVSHFDNKPRTFSLPFRVVSELGRGPSKTSDEDDPRAVIWLDRVASSMGMLGTEIVHGAGSVASEDSPPETIEEVFE</sequence>
<gene>
    <name evidence="7" type="ORF">ASPWEDRAFT_177183</name>
</gene>
<dbReference type="GeneID" id="63747469"/>
<feature type="domain" description="Zn(2)-C6 fungal-type" evidence="6">
    <location>
        <begin position="9"/>
        <end position="37"/>
    </location>
</feature>
<evidence type="ECO:0000256" key="4">
    <source>
        <dbReference type="ARBA" id="ARBA00023242"/>
    </source>
</evidence>
<accession>A0A1L9R6J1</accession>
<keyword evidence="2" id="KW-0238">DNA-binding</keyword>
<dbReference type="PROSITE" id="PS50048">
    <property type="entry name" value="ZN2_CY6_FUNGAL_2"/>
    <property type="match status" value="1"/>
</dbReference>
<name>A0A1L9R6J1_ASPWE</name>
<keyword evidence="3" id="KW-0804">Transcription</keyword>
<keyword evidence="1" id="KW-0805">Transcription regulation</keyword>
<dbReference type="PANTHER" id="PTHR38111:SF5">
    <property type="entry name" value="TRANSCRIPTION FACTOR DOMAIN-CONTAINING PROTEIN"/>
    <property type="match status" value="1"/>
</dbReference>
<keyword evidence="8" id="KW-1185">Reference proteome</keyword>